<evidence type="ECO:0000313" key="12">
    <source>
        <dbReference type="Proteomes" id="UP001627154"/>
    </source>
</evidence>
<keyword evidence="7" id="KW-0472">Membrane</keyword>
<gene>
    <name evidence="11" type="ORF">TKK_009129</name>
</gene>
<keyword evidence="9" id="KW-0807">Transducer</keyword>
<feature type="chain" id="PRO_5044836094" evidence="10">
    <location>
        <begin position="17"/>
        <end position="111"/>
    </location>
</feature>
<keyword evidence="8" id="KW-0675">Receptor</keyword>
<evidence type="ECO:0000256" key="10">
    <source>
        <dbReference type="SAM" id="SignalP"/>
    </source>
</evidence>
<keyword evidence="5" id="KW-0552">Olfaction</keyword>
<dbReference type="Proteomes" id="UP001627154">
    <property type="component" value="Unassembled WGS sequence"/>
</dbReference>
<evidence type="ECO:0000256" key="7">
    <source>
        <dbReference type="ARBA" id="ARBA00023136"/>
    </source>
</evidence>
<keyword evidence="6" id="KW-1133">Transmembrane helix</keyword>
<evidence type="ECO:0000256" key="3">
    <source>
        <dbReference type="ARBA" id="ARBA00022606"/>
    </source>
</evidence>
<reference evidence="11 12" key="1">
    <citation type="journal article" date="2024" name="bioRxiv">
        <title>A reference genome for Trichogramma kaykai: A tiny desert-dwelling parasitoid wasp with competing sex-ratio distorters.</title>
        <authorList>
            <person name="Culotta J."/>
            <person name="Lindsey A.R."/>
        </authorList>
    </citation>
    <scope>NUCLEOTIDE SEQUENCE [LARGE SCALE GENOMIC DNA]</scope>
    <source>
        <strain evidence="11 12">KSX58</strain>
    </source>
</reference>
<keyword evidence="2" id="KW-1003">Cell membrane</keyword>
<evidence type="ECO:0000256" key="1">
    <source>
        <dbReference type="ARBA" id="ARBA00004651"/>
    </source>
</evidence>
<feature type="signal peptide" evidence="10">
    <location>
        <begin position="1"/>
        <end position="16"/>
    </location>
</feature>
<keyword evidence="4" id="KW-0812">Transmembrane</keyword>
<evidence type="ECO:0000313" key="11">
    <source>
        <dbReference type="EMBL" id="KAL3397101.1"/>
    </source>
</evidence>
<dbReference type="GO" id="GO:0005886">
    <property type="term" value="C:plasma membrane"/>
    <property type="evidence" value="ECO:0007669"/>
    <property type="project" value="UniProtKB-SubCell"/>
</dbReference>
<evidence type="ECO:0000256" key="9">
    <source>
        <dbReference type="ARBA" id="ARBA00023224"/>
    </source>
</evidence>
<sequence length="111" mass="12834">MASAAMILLYLIYASQEVINACDQLNRDCYDAKWYMFPSIERRLILLMILRSTYPCTLTAGPTIPMNFETGGNILKMVLTYLTALQRIFENNNFSMDSEKSFMMLQSHKEN</sequence>
<organism evidence="11 12">
    <name type="scientific">Trichogramma kaykai</name>
    <dbReference type="NCBI Taxonomy" id="54128"/>
    <lineage>
        <taxon>Eukaryota</taxon>
        <taxon>Metazoa</taxon>
        <taxon>Ecdysozoa</taxon>
        <taxon>Arthropoda</taxon>
        <taxon>Hexapoda</taxon>
        <taxon>Insecta</taxon>
        <taxon>Pterygota</taxon>
        <taxon>Neoptera</taxon>
        <taxon>Endopterygota</taxon>
        <taxon>Hymenoptera</taxon>
        <taxon>Apocrita</taxon>
        <taxon>Proctotrupomorpha</taxon>
        <taxon>Chalcidoidea</taxon>
        <taxon>Trichogrammatidae</taxon>
        <taxon>Trichogramma</taxon>
    </lineage>
</organism>
<dbReference type="AlphaFoldDB" id="A0ABD2WVK5"/>
<comment type="caution">
    <text evidence="11">The sequence shown here is derived from an EMBL/GenBank/DDBJ whole genome shotgun (WGS) entry which is preliminary data.</text>
</comment>
<dbReference type="PANTHER" id="PTHR21137:SF35">
    <property type="entry name" value="ODORANT RECEPTOR 19A-RELATED"/>
    <property type="match status" value="1"/>
</dbReference>
<evidence type="ECO:0000256" key="6">
    <source>
        <dbReference type="ARBA" id="ARBA00022989"/>
    </source>
</evidence>
<comment type="subcellular location">
    <subcellularLocation>
        <location evidence="1">Cell membrane</location>
        <topology evidence="1">Multi-pass membrane protein</topology>
    </subcellularLocation>
</comment>
<dbReference type="Pfam" id="PF02949">
    <property type="entry name" value="7tm_6"/>
    <property type="match status" value="1"/>
</dbReference>
<name>A0ABD2WVK5_9HYME</name>
<evidence type="ECO:0000256" key="4">
    <source>
        <dbReference type="ARBA" id="ARBA00022692"/>
    </source>
</evidence>
<dbReference type="EMBL" id="JBJJXI010000067">
    <property type="protein sequence ID" value="KAL3397101.1"/>
    <property type="molecule type" value="Genomic_DNA"/>
</dbReference>
<dbReference type="PANTHER" id="PTHR21137">
    <property type="entry name" value="ODORANT RECEPTOR"/>
    <property type="match status" value="1"/>
</dbReference>
<evidence type="ECO:0000256" key="5">
    <source>
        <dbReference type="ARBA" id="ARBA00022725"/>
    </source>
</evidence>
<dbReference type="GO" id="GO:0007165">
    <property type="term" value="P:signal transduction"/>
    <property type="evidence" value="ECO:0007669"/>
    <property type="project" value="UniProtKB-KW"/>
</dbReference>
<protein>
    <submittedName>
        <fullName evidence="11">Uncharacterized protein</fullName>
    </submittedName>
</protein>
<dbReference type="GO" id="GO:0007608">
    <property type="term" value="P:sensory perception of smell"/>
    <property type="evidence" value="ECO:0007669"/>
    <property type="project" value="UniProtKB-KW"/>
</dbReference>
<evidence type="ECO:0000256" key="8">
    <source>
        <dbReference type="ARBA" id="ARBA00023170"/>
    </source>
</evidence>
<accession>A0ABD2WVK5</accession>
<keyword evidence="10" id="KW-0732">Signal</keyword>
<keyword evidence="12" id="KW-1185">Reference proteome</keyword>
<dbReference type="InterPro" id="IPR004117">
    <property type="entry name" value="7tm6_olfct_rcpt"/>
</dbReference>
<keyword evidence="3" id="KW-0716">Sensory transduction</keyword>
<evidence type="ECO:0000256" key="2">
    <source>
        <dbReference type="ARBA" id="ARBA00022475"/>
    </source>
</evidence>
<proteinExistence type="predicted"/>